<dbReference type="AlphaFoldDB" id="A0A914WR05"/>
<feature type="compositionally biased region" description="Polar residues" evidence="8">
    <location>
        <begin position="871"/>
        <end position="894"/>
    </location>
</feature>
<dbReference type="InterPro" id="IPR000387">
    <property type="entry name" value="Tyr_Pase_dom"/>
</dbReference>
<keyword evidence="4" id="KW-0963">Cytoplasm</keyword>
<evidence type="ECO:0000256" key="4">
    <source>
        <dbReference type="ARBA" id="ARBA00022490"/>
    </source>
</evidence>
<dbReference type="SUPFAM" id="SSF47031">
    <property type="entry name" value="Second domain of FERM"/>
    <property type="match status" value="1"/>
</dbReference>
<dbReference type="Gene3D" id="3.90.190.10">
    <property type="entry name" value="Protein tyrosine phosphatase superfamily"/>
    <property type="match status" value="1"/>
</dbReference>
<evidence type="ECO:0000256" key="7">
    <source>
        <dbReference type="ARBA" id="ARBA00023212"/>
    </source>
</evidence>
<evidence type="ECO:0000256" key="6">
    <source>
        <dbReference type="ARBA" id="ARBA00022912"/>
    </source>
</evidence>
<dbReference type="Pfam" id="PF00102">
    <property type="entry name" value="Y_phosphatase"/>
    <property type="match status" value="2"/>
</dbReference>
<name>A0A914WR05_9BILA</name>
<dbReference type="InterPro" id="IPR018979">
    <property type="entry name" value="FERM_N"/>
</dbReference>
<dbReference type="GO" id="GO:0005856">
    <property type="term" value="C:cytoskeleton"/>
    <property type="evidence" value="ECO:0007669"/>
    <property type="project" value="UniProtKB-SubCell"/>
</dbReference>
<dbReference type="WBParaSite" id="PSAMB.scaffold45size96597.g946.t1">
    <property type="protein sequence ID" value="PSAMB.scaffold45size96597.g946.t1"/>
    <property type="gene ID" value="PSAMB.scaffold45size96597.g946"/>
</dbReference>
<protein>
    <recommendedName>
        <fullName evidence="3">protein-tyrosine-phosphatase</fullName>
        <ecNumber evidence="3">3.1.3.48</ecNumber>
    </recommendedName>
</protein>
<dbReference type="PROSITE" id="PS50057">
    <property type="entry name" value="FERM_3"/>
    <property type="match status" value="1"/>
</dbReference>
<dbReference type="PROSITE" id="PS50056">
    <property type="entry name" value="TYR_PHOSPHATASE_2"/>
    <property type="match status" value="1"/>
</dbReference>
<dbReference type="SUPFAM" id="SSF52799">
    <property type="entry name" value="(Phosphotyrosine protein) phosphatases II"/>
    <property type="match status" value="1"/>
</dbReference>
<feature type="domain" description="FERM" evidence="11">
    <location>
        <begin position="21"/>
        <end position="311"/>
    </location>
</feature>
<keyword evidence="12" id="KW-1185">Reference proteome</keyword>
<sequence>MPLKLKLGKKSGRYDLSQDLYVLKVFLADQELLQCTLGADSTGRDCVEYISQKLEIQQVVMFGLRYQVRCSDPDKRMMRWVELDKPLRKQLEKWACKNRQVLLAVLYHTPNALALTDELARYYYFLLMRSDVVEGRLTVEMDKAIDLAAYSLQAEYGNHDPATHTIEFLQTIPLLPKHISRSAQILEDLLRRVAAYHDRLQGMQQSHASLLYIADAQQCEGYGEEFFFARDEDSTEVQIGYGQDGIVVRRTHVAPLKYRWEEIKEIHSSKRNLIIRQTEMSVFYFVMEDPEMAKYVSMVFNWQLSYFCHLSSSATDDRTIPRLSEVQNVQFHQQSHHHSSGEHEPPKKTSVPTQRTEVAVERRPHILPQATVHQPSAHQNSIYSSSIGLSGADNQQPLSSTSFRHPAAVLVTPERPRAATTSSTGMIATVAISGAPAKTTTTTPRLPPYKPAPDYDTALKQPTIEEYRMMVSARQKQLIAAQGAGSSPEIHLMGVSLAATNVVQAVNVRPTAQHALSTPDLLSKWRSTPDLISSITNNRGGLARSQASPTTRPSISATVEDFHGLPPTERSQTDIRHTTPVAVDTHVTSVIVSPASDREPLPSELTSDEDEMRPPISRNAALNGVILAKPDVLASGDRATLSSNDETLSLLLQKLATDSFDDEFANIPMKRVSAGVSTSQKQDNLKRNRLRNILPYEDTRVMLRPHKHNPVGYINASNIQIPVGNALLKYVATQAPMRETLVDFWQMIWETGAQLIVMLCEAQDTKTSTIPVYWPTKASKGKLKVGEYSVSLVSTTTSRHQTTTILTLKFSPSGERRTVYHLQYLDWPSGGTPLRQDAFLGFLDAVSSVKRHLDNERQHEETEAARIVINAQGQQQPQNKSRSRSTSRANLTDVTNRHRSQSMDGGSWRRRFALYTSQHAPTPSTQSDASEWSNATSTTSETPPTVVHCVSGTSETGVYILVELMIYCLEHNRNVDIPRALGMLRQQRMGLVKTVEQYKFVYSVLANYLQKSRLI</sequence>
<evidence type="ECO:0000256" key="2">
    <source>
        <dbReference type="ARBA" id="ARBA00009649"/>
    </source>
</evidence>
<evidence type="ECO:0000313" key="13">
    <source>
        <dbReference type="WBParaSite" id="PSAMB.scaffold45size96597.g946.t1"/>
    </source>
</evidence>
<dbReference type="InterPro" id="IPR019748">
    <property type="entry name" value="FERM_central"/>
</dbReference>
<dbReference type="PRINTS" id="PR00935">
    <property type="entry name" value="BAND41"/>
</dbReference>
<dbReference type="SUPFAM" id="SSF54236">
    <property type="entry name" value="Ubiquitin-like"/>
    <property type="match status" value="1"/>
</dbReference>
<comment type="similarity">
    <text evidence="2">Belongs to the protein-tyrosine phosphatase family. Non-receptor class subfamily.</text>
</comment>
<dbReference type="InterPro" id="IPR035963">
    <property type="entry name" value="FERM_2"/>
</dbReference>
<dbReference type="InterPro" id="IPR029071">
    <property type="entry name" value="Ubiquitin-like_domsf"/>
</dbReference>
<dbReference type="Gene3D" id="3.10.20.90">
    <property type="entry name" value="Phosphatidylinositol 3-kinase Catalytic Subunit, Chain A, domain 1"/>
    <property type="match status" value="1"/>
</dbReference>
<dbReference type="InterPro" id="IPR011993">
    <property type="entry name" value="PH-like_dom_sf"/>
</dbReference>
<feature type="domain" description="Tyrosine specific protein phosphatases" evidence="10">
    <location>
        <begin position="930"/>
        <end position="999"/>
    </location>
</feature>
<keyword evidence="6" id="KW-0904">Protein phosphatase</keyword>
<dbReference type="PROSITE" id="PS50055">
    <property type="entry name" value="TYR_PHOSPHATASE_PTP"/>
    <property type="match status" value="1"/>
</dbReference>
<organism evidence="12 13">
    <name type="scientific">Plectus sambesii</name>
    <dbReference type="NCBI Taxonomy" id="2011161"/>
    <lineage>
        <taxon>Eukaryota</taxon>
        <taxon>Metazoa</taxon>
        <taxon>Ecdysozoa</taxon>
        <taxon>Nematoda</taxon>
        <taxon>Chromadorea</taxon>
        <taxon>Plectida</taxon>
        <taxon>Plectina</taxon>
        <taxon>Plectoidea</taxon>
        <taxon>Plectidae</taxon>
        <taxon>Plectus</taxon>
    </lineage>
</organism>
<dbReference type="EC" id="3.1.3.48" evidence="3"/>
<evidence type="ECO:0000259" key="9">
    <source>
        <dbReference type="PROSITE" id="PS50055"/>
    </source>
</evidence>
<feature type="region of interest" description="Disordered" evidence="8">
    <location>
        <begin position="536"/>
        <end position="576"/>
    </location>
</feature>
<dbReference type="InterPro" id="IPR003595">
    <property type="entry name" value="Tyr_Pase_cat"/>
</dbReference>
<feature type="region of interest" description="Disordered" evidence="8">
    <location>
        <begin position="868"/>
        <end position="905"/>
    </location>
</feature>
<reference evidence="13" key="1">
    <citation type="submission" date="2022-11" db="UniProtKB">
        <authorList>
            <consortium name="WormBaseParasite"/>
        </authorList>
    </citation>
    <scope>IDENTIFICATION</scope>
</reference>
<dbReference type="InterPro" id="IPR018980">
    <property type="entry name" value="FERM_PH-like_C"/>
</dbReference>
<dbReference type="InterPro" id="IPR014352">
    <property type="entry name" value="FERM/acyl-CoA-bd_prot_sf"/>
</dbReference>
<dbReference type="Pfam" id="PF00373">
    <property type="entry name" value="FERM_M"/>
    <property type="match status" value="1"/>
</dbReference>
<keyword evidence="7" id="KW-0206">Cytoskeleton</keyword>
<evidence type="ECO:0000256" key="1">
    <source>
        <dbReference type="ARBA" id="ARBA00004245"/>
    </source>
</evidence>
<dbReference type="InterPro" id="IPR000299">
    <property type="entry name" value="FERM_domain"/>
</dbReference>
<feature type="compositionally biased region" description="Polar residues" evidence="8">
    <location>
        <begin position="536"/>
        <end position="557"/>
    </location>
</feature>
<feature type="region of interest" description="Disordered" evidence="8">
    <location>
        <begin position="918"/>
        <end position="944"/>
    </location>
</feature>
<dbReference type="Pfam" id="PF09380">
    <property type="entry name" value="FERM_C"/>
    <property type="match status" value="1"/>
</dbReference>
<dbReference type="InterPro" id="IPR000242">
    <property type="entry name" value="PTP_cat"/>
</dbReference>
<dbReference type="Proteomes" id="UP000887566">
    <property type="component" value="Unplaced"/>
</dbReference>
<evidence type="ECO:0000256" key="5">
    <source>
        <dbReference type="ARBA" id="ARBA00022801"/>
    </source>
</evidence>
<dbReference type="Pfam" id="PF09379">
    <property type="entry name" value="FERM_N"/>
    <property type="match status" value="1"/>
</dbReference>
<evidence type="ECO:0000256" key="3">
    <source>
        <dbReference type="ARBA" id="ARBA00013064"/>
    </source>
</evidence>
<dbReference type="InterPro" id="IPR019749">
    <property type="entry name" value="Band_41_domain"/>
</dbReference>
<dbReference type="PANTHER" id="PTHR45706:SF1">
    <property type="entry name" value="PEZ, ISOFORM A"/>
    <property type="match status" value="1"/>
</dbReference>
<feature type="region of interest" description="Disordered" evidence="8">
    <location>
        <begin position="593"/>
        <end position="614"/>
    </location>
</feature>
<proteinExistence type="inferred from homology"/>
<evidence type="ECO:0000256" key="8">
    <source>
        <dbReference type="SAM" id="MobiDB-lite"/>
    </source>
</evidence>
<keyword evidence="5" id="KW-0378">Hydrolase</keyword>
<dbReference type="GO" id="GO:0004725">
    <property type="term" value="F:protein tyrosine phosphatase activity"/>
    <property type="evidence" value="ECO:0007669"/>
    <property type="project" value="UniProtKB-EC"/>
</dbReference>
<dbReference type="SUPFAM" id="SSF50729">
    <property type="entry name" value="PH domain-like"/>
    <property type="match status" value="1"/>
</dbReference>
<dbReference type="SMART" id="SM00295">
    <property type="entry name" value="B41"/>
    <property type="match status" value="1"/>
</dbReference>
<comment type="subcellular location">
    <subcellularLocation>
        <location evidence="1">Cytoplasm</location>
        <location evidence="1">Cytoskeleton</location>
    </subcellularLocation>
</comment>
<dbReference type="Gene3D" id="1.20.80.10">
    <property type="match status" value="1"/>
</dbReference>
<dbReference type="Gene3D" id="2.30.29.30">
    <property type="entry name" value="Pleckstrin-homology domain (PH domain)/Phosphotyrosine-binding domain (PTB)"/>
    <property type="match status" value="1"/>
</dbReference>
<dbReference type="SMART" id="SM00404">
    <property type="entry name" value="PTPc_motif"/>
    <property type="match status" value="1"/>
</dbReference>
<evidence type="ECO:0000259" key="11">
    <source>
        <dbReference type="PROSITE" id="PS50057"/>
    </source>
</evidence>
<accession>A0A914WR05</accession>
<dbReference type="PRINTS" id="PR00700">
    <property type="entry name" value="PRTYPHPHTASE"/>
</dbReference>
<evidence type="ECO:0000259" key="10">
    <source>
        <dbReference type="PROSITE" id="PS50056"/>
    </source>
</evidence>
<dbReference type="SMART" id="SM01196">
    <property type="entry name" value="FERM_C"/>
    <property type="match status" value="1"/>
</dbReference>
<dbReference type="PANTHER" id="PTHR45706">
    <property type="entry name" value="TYROSINE-PROTEIN PHOSPHATASE"/>
    <property type="match status" value="1"/>
</dbReference>
<evidence type="ECO:0000313" key="12">
    <source>
        <dbReference type="Proteomes" id="UP000887566"/>
    </source>
</evidence>
<feature type="region of interest" description="Disordered" evidence="8">
    <location>
        <begin position="329"/>
        <end position="357"/>
    </location>
</feature>
<feature type="domain" description="Tyrosine-protein phosphatase" evidence="9">
    <location>
        <begin position="660"/>
        <end position="1008"/>
    </location>
</feature>
<feature type="compositionally biased region" description="Polar residues" evidence="8">
    <location>
        <begin position="918"/>
        <end position="935"/>
    </location>
</feature>
<dbReference type="InterPro" id="IPR029021">
    <property type="entry name" value="Prot-tyrosine_phosphatase-like"/>
</dbReference>
<dbReference type="SMART" id="SM00194">
    <property type="entry name" value="PTPc"/>
    <property type="match status" value="1"/>
</dbReference>
<dbReference type="CDD" id="cd14473">
    <property type="entry name" value="FERM_B-lobe"/>
    <property type="match status" value="1"/>
</dbReference>